<dbReference type="RefSeq" id="WP_259543676.1">
    <property type="nucleotide sequence ID" value="NZ_JANLCJ010000596.1"/>
</dbReference>
<name>A0ABT2HBQ0_9MICO</name>
<dbReference type="Proteomes" id="UP001165586">
    <property type="component" value="Unassembled WGS sequence"/>
</dbReference>
<evidence type="ECO:0000313" key="2">
    <source>
        <dbReference type="EMBL" id="MCS5737319.1"/>
    </source>
</evidence>
<keyword evidence="3" id="KW-1185">Reference proteome</keyword>
<dbReference type="Pfam" id="PF05106">
    <property type="entry name" value="Phage_holin_3_1"/>
    <property type="match status" value="1"/>
</dbReference>
<protein>
    <submittedName>
        <fullName evidence="2">Phage holin family protein</fullName>
    </submittedName>
</protein>
<keyword evidence="1" id="KW-0472">Membrane</keyword>
<gene>
    <name evidence="2" type="ORF">N1032_26670</name>
</gene>
<keyword evidence="1" id="KW-0812">Transmembrane</keyword>
<comment type="caution">
    <text evidence="2">The sequence shown here is derived from an EMBL/GenBank/DDBJ whole genome shotgun (WGS) entry which is preliminary data.</text>
</comment>
<sequence length="100" mass="10986">MDSNFTHFWQFFHMYRNQLGYGLVAAVINALVHWKRKDTARDSFVDVIFCGAIGWGVDGFLRSHGMNPEGAVMAAAMIGYIGAQGISEFLKAKLGLGASK</sequence>
<organism evidence="2 3">
    <name type="scientific">Herbiconiux daphne</name>
    <dbReference type="NCBI Taxonomy" id="2970914"/>
    <lineage>
        <taxon>Bacteria</taxon>
        <taxon>Bacillati</taxon>
        <taxon>Actinomycetota</taxon>
        <taxon>Actinomycetes</taxon>
        <taxon>Micrococcales</taxon>
        <taxon>Microbacteriaceae</taxon>
        <taxon>Herbiconiux</taxon>
    </lineage>
</organism>
<feature type="transmembrane region" description="Helical" evidence="1">
    <location>
        <begin position="12"/>
        <end position="32"/>
    </location>
</feature>
<accession>A0ABT2HBQ0</accession>
<dbReference type="EMBL" id="JANLCJ010000596">
    <property type="protein sequence ID" value="MCS5737319.1"/>
    <property type="molecule type" value="Genomic_DNA"/>
</dbReference>
<keyword evidence="1" id="KW-1133">Transmembrane helix</keyword>
<dbReference type="InterPro" id="IPR006481">
    <property type="entry name" value="Phage_lambda_GpS_holin"/>
</dbReference>
<evidence type="ECO:0000256" key="1">
    <source>
        <dbReference type="SAM" id="Phobius"/>
    </source>
</evidence>
<reference evidence="2" key="1">
    <citation type="submission" date="2022-08" db="EMBL/GenBank/DDBJ databases">
        <authorList>
            <person name="Deng Y."/>
            <person name="Han X.-F."/>
            <person name="Zhang Y.-Q."/>
        </authorList>
    </citation>
    <scope>NUCLEOTIDE SEQUENCE</scope>
    <source>
        <strain evidence="2">CPCC 203386</strain>
    </source>
</reference>
<evidence type="ECO:0000313" key="3">
    <source>
        <dbReference type="Proteomes" id="UP001165586"/>
    </source>
</evidence>
<proteinExistence type="predicted"/>